<gene>
    <name evidence="1" type="ORF">SAMN05443507_12020</name>
</gene>
<keyword evidence="2" id="KW-1185">Reference proteome</keyword>
<dbReference type="EMBL" id="FRAF01000020">
    <property type="protein sequence ID" value="SHK69838.1"/>
    <property type="molecule type" value="Genomic_DNA"/>
</dbReference>
<organism evidence="1 2">
    <name type="scientific">Alicyclobacillus tolerans</name>
    <dbReference type="NCBI Taxonomy" id="90970"/>
    <lineage>
        <taxon>Bacteria</taxon>
        <taxon>Bacillati</taxon>
        <taxon>Bacillota</taxon>
        <taxon>Bacilli</taxon>
        <taxon>Bacillales</taxon>
        <taxon>Alicyclobacillaceae</taxon>
        <taxon>Alicyclobacillus</taxon>
    </lineage>
</organism>
<evidence type="ECO:0000313" key="1">
    <source>
        <dbReference type="EMBL" id="SHK69838.1"/>
    </source>
</evidence>
<dbReference type="AlphaFoldDB" id="A0A1M6UL53"/>
<reference evidence="2" key="1">
    <citation type="submission" date="2016-11" db="EMBL/GenBank/DDBJ databases">
        <authorList>
            <person name="Varghese N."/>
            <person name="Submissions S."/>
        </authorList>
    </citation>
    <scope>NUCLEOTIDE SEQUENCE [LARGE SCALE GENOMIC DNA]</scope>
    <source>
        <strain evidence="2">USBA-503</strain>
    </source>
</reference>
<sequence>MNPNQSVRWKDILVQLIVTNLFPLSNSGYGTVIGNHSTVINHEYVSSSAGKALLVFNKRTQPAASHSNEATYEYWAIVNGSQYTYAVEGTVVGIANSVKNEFIQLLHHWKVPKS</sequence>
<name>A0A1M6UL53_9BACL</name>
<protein>
    <submittedName>
        <fullName evidence="1">Uncharacterized protein</fullName>
    </submittedName>
</protein>
<dbReference type="Proteomes" id="UP000184016">
    <property type="component" value="Unassembled WGS sequence"/>
</dbReference>
<evidence type="ECO:0000313" key="2">
    <source>
        <dbReference type="Proteomes" id="UP000184016"/>
    </source>
</evidence>
<accession>A0A1M6UL53</accession>
<proteinExistence type="predicted"/>